<evidence type="ECO:0000313" key="1">
    <source>
        <dbReference type="EMBL" id="AFC70383.1"/>
    </source>
</evidence>
<dbReference type="KEGG" id="ram:MCE_08255"/>
<organism evidence="1 2">
    <name type="scientific">Rickettsia amblyommatis (strain GAT-30V)</name>
    <name type="common">Rickettsia amblyommii</name>
    <dbReference type="NCBI Taxonomy" id="1105111"/>
    <lineage>
        <taxon>Bacteria</taxon>
        <taxon>Pseudomonadati</taxon>
        <taxon>Pseudomonadota</taxon>
        <taxon>Alphaproteobacteria</taxon>
        <taxon>Rickettsiales</taxon>
        <taxon>Rickettsiaceae</taxon>
        <taxon>Rickettsieae</taxon>
        <taxon>Rickettsia</taxon>
        <taxon>spotted fever group</taxon>
    </lineage>
</organism>
<evidence type="ECO:0000313" key="2">
    <source>
        <dbReference type="Proteomes" id="UP000008005"/>
    </source>
</evidence>
<name>H8K672_RICAG</name>
<sequence>MELHAMDFGKHGATYEVVEEGFISMIKSRLSSLDLRQHQEEMLRTAKRQVLEPAPVLGIRATSEPREFWYDPSFTLTEDIKLPDGKILHKAGTKVNPLDHMVFDCELIFIDGRSQQQVEWLKQRLAAKEQKNKDDNNVQETSTRESKEENSNLEIQIILVGGKILELQEDIGRTLYFDQAGELTNKFSIEQVPAIVVQDGKRFKISEIKI</sequence>
<reference evidence="2" key="1">
    <citation type="submission" date="2012-02" db="EMBL/GenBank/DDBJ databases">
        <title>Complete genome sequence of Candidatus Rickettsia amblyommii strain GAT-30V.</title>
        <authorList>
            <person name="Johnson S.L."/>
            <person name="Munk A.C."/>
            <person name="Han S."/>
            <person name="Bruce D.C."/>
            <person name="Dasch G.A."/>
        </authorList>
    </citation>
    <scope>NUCLEOTIDE SEQUENCE [LARGE SCALE GENOMIC DNA]</scope>
    <source>
        <strain evidence="2">GAT-30V</strain>
        <plasmid evidence="2">pMCE_1</plasmid>
    </source>
</reference>
<dbReference type="EMBL" id="CP003335">
    <property type="protein sequence ID" value="AFC70383.1"/>
    <property type="molecule type" value="Genomic_DNA"/>
</dbReference>
<dbReference type="HOGENOM" id="CLU_087622_1_0_5"/>
<dbReference type="Proteomes" id="UP000008005">
    <property type="component" value="Plasmid pMCE_1"/>
</dbReference>
<gene>
    <name evidence="1" type="ordered locus">MCE_08255</name>
</gene>
<protein>
    <submittedName>
        <fullName evidence="1">Type-F conjugative transfer system protein TraW</fullName>
    </submittedName>
</protein>
<accession>H8K672</accession>
<dbReference type="AlphaFoldDB" id="H8K672"/>
<dbReference type="RefSeq" id="WP_013747294.1">
    <property type="nucleotide sequence ID" value="NC_017020.1"/>
</dbReference>
<geneLocation type="plasmid" evidence="1 2">
    <name>pMCE_1</name>
</geneLocation>
<proteinExistence type="predicted"/>
<keyword evidence="1" id="KW-0614">Plasmid</keyword>